<feature type="domain" description="Gp5/Type VI secretion system Vgr protein OB-fold" evidence="6">
    <location>
        <begin position="418"/>
        <end position="483"/>
    </location>
</feature>
<dbReference type="Gene3D" id="2.180.10.10">
    <property type="entry name" value="RHS repeat-associated core"/>
    <property type="match status" value="3"/>
</dbReference>
<evidence type="ECO:0000313" key="12">
    <source>
        <dbReference type="Proteomes" id="UP000198908"/>
    </source>
</evidence>
<dbReference type="NCBIfam" id="TIGR01643">
    <property type="entry name" value="YD_repeat_2x"/>
    <property type="match status" value="9"/>
</dbReference>
<dbReference type="InterPro" id="IPR006530">
    <property type="entry name" value="YD"/>
</dbReference>
<dbReference type="EMBL" id="FMYQ01000006">
    <property type="protein sequence ID" value="SDC34982.1"/>
    <property type="molecule type" value="Genomic_DNA"/>
</dbReference>
<evidence type="ECO:0000259" key="10">
    <source>
        <dbReference type="Pfam" id="PF25023"/>
    </source>
</evidence>
<name>A0A1G6KV59_9BURK</name>
<feature type="domain" description="Teneurin-like YD-shell" evidence="10">
    <location>
        <begin position="1503"/>
        <end position="1813"/>
    </location>
</feature>
<dbReference type="OrthoDB" id="5445630at2"/>
<feature type="domain" description="Tox-WTIP" evidence="7">
    <location>
        <begin position="1918"/>
        <end position="1965"/>
    </location>
</feature>
<dbReference type="STRING" id="416944.SAMN05421548_1064"/>
<dbReference type="SUPFAM" id="SSF69255">
    <property type="entry name" value="gp5 N-terminal domain-like"/>
    <property type="match status" value="1"/>
</dbReference>
<dbReference type="Pfam" id="PF25023">
    <property type="entry name" value="TEN_YD-shell"/>
    <property type="match status" value="2"/>
</dbReference>
<feature type="compositionally biased region" description="Polar residues" evidence="5">
    <location>
        <begin position="677"/>
        <end position="698"/>
    </location>
</feature>
<dbReference type="Pfam" id="PF05593">
    <property type="entry name" value="RHS_repeat"/>
    <property type="match status" value="1"/>
</dbReference>
<dbReference type="InterPro" id="IPR022385">
    <property type="entry name" value="Rhs_assc_core"/>
</dbReference>
<evidence type="ECO:0000256" key="2">
    <source>
        <dbReference type="ARBA" id="ARBA00005558"/>
    </source>
</evidence>
<dbReference type="InterPro" id="IPR017847">
    <property type="entry name" value="T6SS_RhsGE_Vgr_subset"/>
</dbReference>
<dbReference type="Pfam" id="PF04717">
    <property type="entry name" value="Phage_base_V"/>
    <property type="match status" value="1"/>
</dbReference>
<dbReference type="PANTHER" id="PTHR32305">
    <property type="match status" value="1"/>
</dbReference>
<accession>A0A1G6KV59</accession>
<keyword evidence="12" id="KW-1185">Reference proteome</keyword>
<dbReference type="SUPFAM" id="SSF69349">
    <property type="entry name" value="Phage fibre proteins"/>
    <property type="match status" value="1"/>
</dbReference>
<evidence type="ECO:0000259" key="7">
    <source>
        <dbReference type="Pfam" id="PF15654"/>
    </source>
</evidence>
<dbReference type="Pfam" id="PF05954">
    <property type="entry name" value="Phage_GPD"/>
    <property type="match status" value="1"/>
</dbReference>
<keyword evidence="4" id="KW-0677">Repeat</keyword>
<dbReference type="GO" id="GO:0005576">
    <property type="term" value="C:extracellular region"/>
    <property type="evidence" value="ECO:0007669"/>
    <property type="project" value="UniProtKB-SubCell"/>
</dbReference>
<protein>
    <submittedName>
        <fullName evidence="11">Type VI secretion system secreted protein VgrG</fullName>
    </submittedName>
</protein>
<evidence type="ECO:0000313" key="11">
    <source>
        <dbReference type="EMBL" id="SDC34982.1"/>
    </source>
</evidence>
<proteinExistence type="inferred from homology"/>
<dbReference type="PANTHER" id="PTHR32305:SF15">
    <property type="entry name" value="PROTEIN RHSA-RELATED"/>
    <property type="match status" value="1"/>
</dbReference>
<organism evidence="11 12">
    <name type="scientific">Paraburkholderia lycopersici</name>
    <dbReference type="NCBI Taxonomy" id="416944"/>
    <lineage>
        <taxon>Bacteria</taxon>
        <taxon>Pseudomonadati</taxon>
        <taxon>Pseudomonadota</taxon>
        <taxon>Betaproteobacteria</taxon>
        <taxon>Burkholderiales</taxon>
        <taxon>Burkholderiaceae</taxon>
        <taxon>Paraburkholderia</taxon>
    </lineage>
</organism>
<reference evidence="12" key="1">
    <citation type="submission" date="2016-09" db="EMBL/GenBank/DDBJ databases">
        <authorList>
            <person name="Varghese N."/>
            <person name="Submissions S."/>
        </authorList>
    </citation>
    <scope>NUCLEOTIDE SEQUENCE [LARGE SCALE GENOMIC DNA]</scope>
    <source>
        <strain evidence="12">TNe-862</strain>
    </source>
</reference>
<dbReference type="SUPFAM" id="SSF69279">
    <property type="entry name" value="Phage tail proteins"/>
    <property type="match status" value="2"/>
</dbReference>
<feature type="region of interest" description="Disordered" evidence="5">
    <location>
        <begin position="663"/>
        <end position="702"/>
    </location>
</feature>
<dbReference type="InterPro" id="IPR056823">
    <property type="entry name" value="TEN-like_YD-shell"/>
</dbReference>
<dbReference type="InterPro" id="IPR054030">
    <property type="entry name" value="Gp5_Vgr_C"/>
</dbReference>
<evidence type="ECO:0000259" key="8">
    <source>
        <dbReference type="Pfam" id="PF20148"/>
    </source>
</evidence>
<evidence type="ECO:0000259" key="6">
    <source>
        <dbReference type="Pfam" id="PF04717"/>
    </source>
</evidence>
<feature type="domain" description="Gp5/Type VI secretion system Vgr C-terminal trimerisation" evidence="9">
    <location>
        <begin position="500"/>
        <end position="608"/>
    </location>
</feature>
<feature type="domain" description="Teneurin-like YD-shell" evidence="10">
    <location>
        <begin position="1011"/>
        <end position="1418"/>
    </location>
</feature>
<dbReference type="Pfam" id="PF15654">
    <property type="entry name" value="Tox-WTIP"/>
    <property type="match status" value="1"/>
</dbReference>
<dbReference type="Proteomes" id="UP000198908">
    <property type="component" value="Unassembled WGS sequence"/>
</dbReference>
<dbReference type="NCBIfam" id="TIGR01646">
    <property type="entry name" value="vgr_GE"/>
    <property type="match status" value="1"/>
</dbReference>
<dbReference type="RefSeq" id="WP_091996336.1">
    <property type="nucleotide sequence ID" value="NZ_FMYQ01000006.1"/>
</dbReference>
<dbReference type="InterPro" id="IPR006533">
    <property type="entry name" value="T6SS_Vgr_RhsGE"/>
</dbReference>
<evidence type="ECO:0000256" key="4">
    <source>
        <dbReference type="ARBA" id="ARBA00022737"/>
    </source>
</evidence>
<dbReference type="InterPro" id="IPR037026">
    <property type="entry name" value="Vgr_OB-fold_dom_sf"/>
</dbReference>
<dbReference type="Gene3D" id="3.55.50.10">
    <property type="entry name" value="Baseplate protein-like domains"/>
    <property type="match status" value="1"/>
</dbReference>
<dbReference type="InterPro" id="IPR006531">
    <property type="entry name" value="Gp5/Vgr_OB"/>
</dbReference>
<dbReference type="Gene3D" id="2.40.50.230">
    <property type="entry name" value="Gp5 N-terminal domain"/>
    <property type="match status" value="1"/>
</dbReference>
<dbReference type="InterPro" id="IPR045351">
    <property type="entry name" value="DUF6531"/>
</dbReference>
<evidence type="ECO:0000256" key="3">
    <source>
        <dbReference type="ARBA" id="ARBA00022525"/>
    </source>
</evidence>
<feature type="region of interest" description="Disordered" evidence="5">
    <location>
        <begin position="387"/>
        <end position="408"/>
    </location>
</feature>
<dbReference type="InterPro" id="IPR031325">
    <property type="entry name" value="RHS_repeat"/>
</dbReference>
<dbReference type="Gene3D" id="2.30.110.50">
    <property type="match status" value="1"/>
</dbReference>
<feature type="domain" description="DUF6531" evidence="8">
    <location>
        <begin position="759"/>
        <end position="830"/>
    </location>
</feature>
<evidence type="ECO:0000256" key="5">
    <source>
        <dbReference type="SAM" id="MobiDB-lite"/>
    </source>
</evidence>
<dbReference type="InterPro" id="IPR028898">
    <property type="entry name" value="Tox-WTIP_dom"/>
</dbReference>
<evidence type="ECO:0000259" key="9">
    <source>
        <dbReference type="Pfam" id="PF22178"/>
    </source>
</evidence>
<comment type="similarity">
    <text evidence="2">Belongs to the VgrG protein family.</text>
</comment>
<keyword evidence="3" id="KW-0964">Secreted</keyword>
<dbReference type="Pfam" id="PF22178">
    <property type="entry name" value="Gp5_trimer_C"/>
    <property type="match status" value="1"/>
</dbReference>
<gene>
    <name evidence="11" type="ORF">SAMN05421548_1064</name>
</gene>
<dbReference type="NCBIfam" id="TIGR03696">
    <property type="entry name" value="Rhs_assc_core"/>
    <property type="match status" value="1"/>
</dbReference>
<dbReference type="Pfam" id="PF20148">
    <property type="entry name" value="DUF6531"/>
    <property type="match status" value="1"/>
</dbReference>
<evidence type="ECO:0000256" key="1">
    <source>
        <dbReference type="ARBA" id="ARBA00004613"/>
    </source>
</evidence>
<dbReference type="Gene3D" id="4.10.220.110">
    <property type="match status" value="1"/>
</dbReference>
<comment type="subcellular location">
    <subcellularLocation>
        <location evidence="1">Secreted</location>
    </subcellularLocation>
</comment>
<dbReference type="InterPro" id="IPR050708">
    <property type="entry name" value="T6SS_VgrG/RHS"/>
</dbReference>
<dbReference type="NCBIfam" id="TIGR03361">
    <property type="entry name" value="VI_Rhs_Vgr"/>
    <property type="match status" value="1"/>
</dbReference>
<sequence>MPNLTKPRTFTVSGPALPTLADGEPALLLRRIRGEETLSTIYAYDLELVTALDLPDSMAANFDLKQMVGKELTVAIQLEGMGVFVAGAVGATGAANIGSGVREISGIVTEARLAAQLNRQYVYRLKLEPWIELARRRTDFRTFQNRTVVEIIDEVLKGNYLYSYVKRLNGTYPKLVWQVQYGEDDFSFIQRLMEEHGIYWFFEHSKTVHRLVLVDNLGAHKPVGSAAYQTLSYYPPGHKIDREYVSTFAPASSIQSGEWTTDDFDFTKPRANLQTRNALPQQTAHNQLTVYEWPGDYTDPQQGEQFARIRMQEIRSRGERATGEGNLRDVVCGTTFTLSGFPQDAANREYLVIRAELDAIETGEQTGSGEYAFTVKFEVQPSNVMYRPPRTIEKPRTTGPQTAIVTGAPGSEIWTNNYGMVKLSFHWDHSGVKDQNSSCWVRVSYTWAGANFGGISIPRVGTEVIVDFENGDPDRPIVVGRVYNAMTMPPWQLPANATQSGILTRSSEGGAYATANAIRFEDKKGAEQLWIQAERNMDTVVEADETHTVGHDRTKTIGHDETGSIGRHWKLQTGGYKYETVNLASVQNVGLGKMLNVGMAYNVNVGGLYLRNVALQMASTVGMDRTDRVVQNWTADVGHTYTLTVRGKAVGDAVQADQATPIDATPDFAPQLPGPVSSATSNQLQLTDRGESSLSGAKQTKLVGPGGSVTIDDAGITVEGKSITLKSSNISMTGGSAGGLAPVTEADCAECAKKTTSDHPVDVATGQKILAHDDFTLPGRMPIIWSRTYRSADQRTGSLGVAWKLPYATEVRSGTAGLTYFDADGRELQFPALEPGEEHFHRLEKYTLARGEDSVAGPTYVVRFGNSVEEHYVRHPADDTRWQLQRIANRDGHALTLHYTPQGWLHEVRNNEHTVRCVLDSAGRITTVHLGGHGQPLLADYSYDTHGDLVEAMDARGRTWRYAYDHHLLTEYRTPSGATHVSEWTGTTPQAYCRRTYAWTPSANGQRIVTRDTRFNYLPSLRVTRVTDGLGHTTEYHYNGLWAVEKTVHSDGSVTQTHFDENGSVSGQTDALGRTTRMVNDAHGNPVTVIDAAGQVTRISYNDQNLPVQITDPAGQVWQRGYDDAGHLTSETDPLGNTTAWAYENGLPVSRTDALGNVTKMQWNSAGQMLARTDCSGNTMRYSYNGLGQLTSTTDALGRVTRYQVAGFSTGNGAGQLTGYSPPGMGWWQTRYDEAGRPVTQQDPLERTTRTAWDAYDQRVAVTDAAGGNQQFAYDDIGQIRKLTNANGETTTFTYDNRGRLASQTGFDGRRQSYGYNAVGEMVERTDHGTDGQITTHIAYDVLGRPIERRASDGSQWSYRYDARGLLTQAQSSAPGQTPVQVTYEYDAAGRRTAEVQSHHGRVWRITHGLDAIGNRDWTYVPQAGALVWQRYGSGHVHGVLLANEPIANFERDALHREILRTQGPAAHHFQYADSGQLAAHRWQNLDGSGRTLEQPRAWRTWQYDKAGQLTALNDTWRGQKTYGYDPLARLASVSGPDDAREAFHYDPAGNLLGMAPSRDRIDAWHARGDRLLKFAPPSSPDRTVDFTYDGHGNRIARTVPLPPEPELTDAKRRRQHSGEAVLRTIEVLTGTPRYETAEPRPEEVRYQYDGSHQLIAIDHADGARTQYQYDALGRRVAKHHTAAGKGTATTLFVWDGDWMVQEITAGRTTHGDVPVTYVKHPDHSGPLARITASGVQHYVTDHLGTPQEIYDSQRKVLWAANLSAYGRVTKRFAGEVGNPVRFAGQYYDYESGLHYNRHRYYDPETGRYVNQDPIGLKGGMNRYAYTGGNPISFIDPMGLQHVSGQWKDCGKGCRIRIDKNASGEGRHLHWECKGKDGAMGEYGGTSHGEDYTSAPNIIKECAKKNGFKPEPEESKCPKNSSAAKAVVATGAGIGAGYIAYRIIRMIPSLFPPLWGTIPENVAIP</sequence>
<dbReference type="PRINTS" id="PR00394">
    <property type="entry name" value="RHSPROTEIN"/>
</dbReference>